<keyword evidence="1" id="KW-1133">Transmembrane helix</keyword>
<keyword evidence="1" id="KW-0812">Transmembrane</keyword>
<dbReference type="Proteomes" id="UP001311915">
    <property type="component" value="Unassembled WGS sequence"/>
</dbReference>
<proteinExistence type="predicted"/>
<gene>
    <name evidence="2" type="ORF">R3W88_006108</name>
</gene>
<feature type="transmembrane region" description="Helical" evidence="1">
    <location>
        <begin position="38"/>
        <end position="55"/>
    </location>
</feature>
<reference evidence="2 3" key="1">
    <citation type="submission" date="2023-10" db="EMBL/GenBank/DDBJ databases">
        <title>Genome-Wide Identification Analysis in wild type Solanum Pinnatisectum Reveals Some Genes Defensing Phytophthora Infestans.</title>
        <authorList>
            <person name="Sun C."/>
        </authorList>
    </citation>
    <scope>NUCLEOTIDE SEQUENCE [LARGE SCALE GENOMIC DNA]</scope>
    <source>
        <strain evidence="2">LQN</strain>
        <tissue evidence="2">Leaf</tissue>
    </source>
</reference>
<accession>A0AAV9KDV3</accession>
<dbReference type="AlphaFoldDB" id="A0AAV9KDV3"/>
<evidence type="ECO:0000256" key="1">
    <source>
        <dbReference type="SAM" id="Phobius"/>
    </source>
</evidence>
<evidence type="ECO:0000313" key="2">
    <source>
        <dbReference type="EMBL" id="KAK4711595.1"/>
    </source>
</evidence>
<sequence>MDFLKCSIVGLQYGTRASDLELAVAKKLAETWPSEPNTYVILLFYWILAICYAAVGKTRRLEALIIDQILQMKYHFLLQQENSIEFFKRTQ</sequence>
<keyword evidence="3" id="KW-1185">Reference proteome</keyword>
<comment type="caution">
    <text evidence="2">The sequence shown here is derived from an EMBL/GenBank/DDBJ whole genome shotgun (WGS) entry which is preliminary data.</text>
</comment>
<organism evidence="2 3">
    <name type="scientific">Solanum pinnatisectum</name>
    <name type="common">tansyleaf nightshade</name>
    <dbReference type="NCBI Taxonomy" id="50273"/>
    <lineage>
        <taxon>Eukaryota</taxon>
        <taxon>Viridiplantae</taxon>
        <taxon>Streptophyta</taxon>
        <taxon>Embryophyta</taxon>
        <taxon>Tracheophyta</taxon>
        <taxon>Spermatophyta</taxon>
        <taxon>Magnoliopsida</taxon>
        <taxon>eudicotyledons</taxon>
        <taxon>Gunneridae</taxon>
        <taxon>Pentapetalae</taxon>
        <taxon>asterids</taxon>
        <taxon>lamiids</taxon>
        <taxon>Solanales</taxon>
        <taxon>Solanaceae</taxon>
        <taxon>Solanoideae</taxon>
        <taxon>Solaneae</taxon>
        <taxon>Solanum</taxon>
    </lineage>
</organism>
<evidence type="ECO:0000313" key="3">
    <source>
        <dbReference type="Proteomes" id="UP001311915"/>
    </source>
</evidence>
<dbReference type="EMBL" id="JAWPEI010000011">
    <property type="protein sequence ID" value="KAK4711595.1"/>
    <property type="molecule type" value="Genomic_DNA"/>
</dbReference>
<keyword evidence="1" id="KW-0472">Membrane</keyword>
<name>A0AAV9KDV3_9SOLN</name>
<protein>
    <submittedName>
        <fullName evidence="2">Uncharacterized protein</fullName>
    </submittedName>
</protein>